<dbReference type="RefSeq" id="WP_150601561.1">
    <property type="nucleotide sequence ID" value="NZ_CABVHX010000002.1"/>
</dbReference>
<proteinExistence type="predicted"/>
<protein>
    <recommendedName>
        <fullName evidence="2">Integrase catalytic domain-containing protein</fullName>
    </recommendedName>
</protein>
<dbReference type="AlphaFoldDB" id="A0A5E7A221"/>
<dbReference type="GO" id="GO:0003676">
    <property type="term" value="F:nucleic acid binding"/>
    <property type="evidence" value="ECO:0007669"/>
    <property type="project" value="InterPro"/>
</dbReference>
<feature type="domain" description="Integrase catalytic" evidence="2">
    <location>
        <begin position="248"/>
        <end position="441"/>
    </location>
</feature>
<feature type="region of interest" description="Disordered" evidence="1">
    <location>
        <begin position="608"/>
        <end position="630"/>
    </location>
</feature>
<dbReference type="EMBL" id="CABVHX010000002">
    <property type="protein sequence ID" value="VVN72948.1"/>
    <property type="molecule type" value="Genomic_DNA"/>
</dbReference>
<dbReference type="InterPro" id="IPR036397">
    <property type="entry name" value="RNaseH_sf"/>
</dbReference>
<accession>A0A5E7A221</accession>
<reference evidence="3 4" key="1">
    <citation type="submission" date="2019-09" db="EMBL/GenBank/DDBJ databases">
        <authorList>
            <person name="Chandra G."/>
            <person name="Truman W A."/>
        </authorList>
    </citation>
    <scope>NUCLEOTIDE SEQUENCE [LARGE SCALE GENOMIC DNA]</scope>
    <source>
        <strain evidence="3">PS718</strain>
    </source>
</reference>
<dbReference type="InterPro" id="IPR001584">
    <property type="entry name" value="Integrase_cat-core"/>
</dbReference>
<evidence type="ECO:0000313" key="3">
    <source>
        <dbReference type="EMBL" id="VVN72948.1"/>
    </source>
</evidence>
<dbReference type="SUPFAM" id="SSF53098">
    <property type="entry name" value="Ribonuclease H-like"/>
    <property type="match status" value="1"/>
</dbReference>
<evidence type="ECO:0000259" key="2">
    <source>
        <dbReference type="PROSITE" id="PS50994"/>
    </source>
</evidence>
<dbReference type="GO" id="GO:0015074">
    <property type="term" value="P:DNA integration"/>
    <property type="evidence" value="ECO:0007669"/>
    <property type="project" value="InterPro"/>
</dbReference>
<dbReference type="InterPro" id="IPR012337">
    <property type="entry name" value="RNaseH-like_sf"/>
</dbReference>
<organism evidence="3 4">
    <name type="scientific">Pseudomonas fluorescens</name>
    <dbReference type="NCBI Taxonomy" id="294"/>
    <lineage>
        <taxon>Bacteria</taxon>
        <taxon>Pseudomonadati</taxon>
        <taxon>Pseudomonadota</taxon>
        <taxon>Gammaproteobacteria</taxon>
        <taxon>Pseudomonadales</taxon>
        <taxon>Pseudomonadaceae</taxon>
        <taxon>Pseudomonas</taxon>
    </lineage>
</organism>
<evidence type="ECO:0000313" key="4">
    <source>
        <dbReference type="Proteomes" id="UP000325375"/>
    </source>
</evidence>
<dbReference type="Gene3D" id="3.30.420.10">
    <property type="entry name" value="Ribonuclease H-like superfamily/Ribonuclease H"/>
    <property type="match status" value="1"/>
</dbReference>
<sequence length="630" mass="72247">MGPLIEVKVGEHYFYSGRRYQVSTAEDQSVQLRTIDGPPMVLYQTVTTLRRAADQGRFIKIQEAPITVSPEKLLARLNEQEAAKLKIRVSYMSGLKEFGGRLARSQLSALIKSVTALIGSHHAPAYTTICSWRKAYLAAGGNCIALLPNTHRTHRRHLSHQPEEIKELIRQFLRQCYWVRTPLTKSAVIESISLAIKRLNALRPASRQYRIPSTTTLYRIICELDSFETACKQYGRRYAIQKNRWGAALPEPECLFERVEADTQKLHVFAADSLGRVIGRPYLTVFLEIKTRHVVGWYISFNPPSLDTTLVALKASINSDNVYAGVAVLYIFDNGPEYIAKALRDILELLGAAVSFCEPGEPNQKPHIEAFFKTWSTQIVHSMSGTTFTGVAARGDYNSEKSAIYTLDQIREIFSRWLDSYHNDRHSELEMSPNEAWDKCLENELEPRRYSNDNLRRCFWRKAMVTPSSQGRVRYSNVHWTGGAVSELAQRHPLCKQLELFYDPCDLGKAWICHPDYPMDLSELQPVHKTYQEGLTLHFHQDIHKRKLAQRKRNIYISAHEARLQLLWEISQTNNKHQRSDHHRALERGDVTPEELIAANQPVQVIPSTPAPRLHEYHHDTPSEFSLVRR</sequence>
<name>A0A5E7A221_PSEFL</name>
<dbReference type="PROSITE" id="PS50994">
    <property type="entry name" value="INTEGRASE"/>
    <property type="match status" value="1"/>
</dbReference>
<feature type="compositionally biased region" description="Basic and acidic residues" evidence="1">
    <location>
        <begin position="613"/>
        <end position="622"/>
    </location>
</feature>
<dbReference type="Proteomes" id="UP000325375">
    <property type="component" value="Unassembled WGS sequence"/>
</dbReference>
<gene>
    <name evidence="3" type="ORF">PS718_00539</name>
</gene>
<evidence type="ECO:0000256" key="1">
    <source>
        <dbReference type="SAM" id="MobiDB-lite"/>
    </source>
</evidence>